<keyword evidence="1" id="KW-1133">Transmembrane helix</keyword>
<accession>A0ABU2THH4</accession>
<proteinExistence type="predicted"/>
<reference evidence="2" key="1">
    <citation type="submission" date="2024-05" db="EMBL/GenBank/DDBJ databases">
        <title>30 novel species of actinomycetes from the DSMZ collection.</title>
        <authorList>
            <person name="Nouioui I."/>
        </authorList>
    </citation>
    <scope>NUCLEOTIDE SEQUENCE</scope>
    <source>
        <strain evidence="2">DSM 41527</strain>
    </source>
</reference>
<evidence type="ECO:0000256" key="1">
    <source>
        <dbReference type="SAM" id="Phobius"/>
    </source>
</evidence>
<keyword evidence="3" id="KW-1185">Reference proteome</keyword>
<name>A0ABU2THH4_9ACTN</name>
<dbReference type="EMBL" id="JAVRFE010000063">
    <property type="protein sequence ID" value="MDT0460403.1"/>
    <property type="molecule type" value="Genomic_DNA"/>
</dbReference>
<comment type="caution">
    <text evidence="2">The sequence shown here is derived from an EMBL/GenBank/DDBJ whole genome shotgun (WGS) entry which is preliminary data.</text>
</comment>
<evidence type="ECO:0000313" key="2">
    <source>
        <dbReference type="EMBL" id="MDT0460403.1"/>
    </source>
</evidence>
<dbReference type="RefSeq" id="WP_311627343.1">
    <property type="nucleotide sequence ID" value="NZ_JAVRFE010000063.1"/>
</dbReference>
<keyword evidence="1" id="KW-0472">Membrane</keyword>
<feature type="transmembrane region" description="Helical" evidence="1">
    <location>
        <begin position="25"/>
        <end position="47"/>
    </location>
</feature>
<protein>
    <submittedName>
        <fullName evidence="2">Uncharacterized protein</fullName>
    </submittedName>
</protein>
<keyword evidence="1" id="KW-0812">Transmembrane</keyword>
<evidence type="ECO:0000313" key="3">
    <source>
        <dbReference type="Proteomes" id="UP001180551"/>
    </source>
</evidence>
<organism evidence="2 3">
    <name type="scientific">Streptomyces mooreae</name>
    <dbReference type="NCBI Taxonomy" id="3075523"/>
    <lineage>
        <taxon>Bacteria</taxon>
        <taxon>Bacillati</taxon>
        <taxon>Actinomycetota</taxon>
        <taxon>Actinomycetes</taxon>
        <taxon>Kitasatosporales</taxon>
        <taxon>Streptomycetaceae</taxon>
        <taxon>Streptomyces</taxon>
    </lineage>
</organism>
<sequence>MESTTAERRIGDPDPRIVRRERKRWLITAVIVLVVAVPSIFYFSGAYDRWNDSRSLSGACRGSIESSQLNQLLGVDSLKARDASTDDNPEFDSGTLHRCIISSKVNGNYLDVSLDWNDNPDGGVGELRDRSFGGDPGPVSPIGHGWHGVVAAAEDRGVAVVAMKCSNKGRGRSLLVTLDGTFKAASSNQKTRLGFTAVHTAERAAEAWGCETTQGRDQVNALPGNDSMKPEPPGKAAGTCQGINVSTIGSRADGSAPIEDCFIQSRDGLGTRYVMSAYYPPFDKAHAGNEIYSGEEGDETYRGSAMCSNGQRARYIIGSWSNYNGRDADGSETFSSDAAQGKRQALKEFATRSAKRHGCTELKLP</sequence>
<gene>
    <name evidence="2" type="ORF">RM550_32575</name>
</gene>
<dbReference type="Proteomes" id="UP001180551">
    <property type="component" value="Unassembled WGS sequence"/>
</dbReference>